<protein>
    <recommendedName>
        <fullName evidence="2">Membrane transport protein MMPL domain-containing protein</fullName>
    </recommendedName>
</protein>
<sequence>MKDKLLRKWARFAASHPWRVIAGLLIVTVLAAISASTLKMSMRWSDLLPMGDPMAQEFDRILKEYKSASTIHIVVQGEEHRMKQFADEIVPQIEQLTEYVDRVDYKLDKEFFAEHGFMLVKAQDLERTKDMFTDLNLIPFLTHIND</sequence>
<reference evidence="1" key="1">
    <citation type="journal article" date="2014" name="Front. Microbiol.">
        <title>High frequency of phylogenetically diverse reductive dehalogenase-homologous genes in deep subseafloor sedimentary metagenomes.</title>
        <authorList>
            <person name="Kawai M."/>
            <person name="Futagami T."/>
            <person name="Toyoda A."/>
            <person name="Takaki Y."/>
            <person name="Nishi S."/>
            <person name="Hori S."/>
            <person name="Arai W."/>
            <person name="Tsubouchi T."/>
            <person name="Morono Y."/>
            <person name="Uchiyama I."/>
            <person name="Ito T."/>
            <person name="Fujiyama A."/>
            <person name="Inagaki F."/>
            <person name="Takami H."/>
        </authorList>
    </citation>
    <scope>NUCLEOTIDE SEQUENCE</scope>
    <source>
        <strain evidence="1">Expedition CK06-06</strain>
    </source>
</reference>
<comment type="caution">
    <text evidence="1">The sequence shown here is derived from an EMBL/GenBank/DDBJ whole genome shotgun (WGS) entry which is preliminary data.</text>
</comment>
<gene>
    <name evidence="1" type="ORF">S01H4_43087</name>
</gene>
<organism evidence="1">
    <name type="scientific">marine sediment metagenome</name>
    <dbReference type="NCBI Taxonomy" id="412755"/>
    <lineage>
        <taxon>unclassified sequences</taxon>
        <taxon>metagenomes</taxon>
        <taxon>ecological metagenomes</taxon>
    </lineage>
</organism>
<proteinExistence type="predicted"/>
<dbReference type="EMBL" id="BART01023732">
    <property type="protein sequence ID" value="GAG96081.1"/>
    <property type="molecule type" value="Genomic_DNA"/>
</dbReference>
<accession>X1DI44</accession>
<dbReference type="AlphaFoldDB" id="X1DI44"/>
<evidence type="ECO:0008006" key="2">
    <source>
        <dbReference type="Google" id="ProtNLM"/>
    </source>
</evidence>
<feature type="non-terminal residue" evidence="1">
    <location>
        <position position="146"/>
    </location>
</feature>
<evidence type="ECO:0000313" key="1">
    <source>
        <dbReference type="EMBL" id="GAG96081.1"/>
    </source>
</evidence>
<name>X1DI44_9ZZZZ</name>